<keyword evidence="2" id="KW-0808">Transferase</keyword>
<name>A0A1R1X051_9FUNG</name>
<dbReference type="SUPFAM" id="SSF56219">
    <property type="entry name" value="DNase I-like"/>
    <property type="match status" value="1"/>
</dbReference>
<accession>A0A1R1X051</accession>
<dbReference type="PANTHER" id="PTHR47027:SF20">
    <property type="entry name" value="REVERSE TRANSCRIPTASE-LIKE PROTEIN WITH RNA-DIRECTED DNA POLYMERASE DOMAIN"/>
    <property type="match status" value="1"/>
</dbReference>
<dbReference type="Proteomes" id="UP000187429">
    <property type="component" value="Unassembled WGS sequence"/>
</dbReference>
<dbReference type="PANTHER" id="PTHR47027">
    <property type="entry name" value="REVERSE TRANSCRIPTASE DOMAIN-CONTAINING PROTEIN"/>
    <property type="match status" value="1"/>
</dbReference>
<reference evidence="3" key="1">
    <citation type="submission" date="2017-01" db="EMBL/GenBank/DDBJ databases">
        <authorList>
            <person name="Wang Y."/>
            <person name="White M."/>
            <person name="Kvist S."/>
            <person name="Moncalvo J.-M."/>
        </authorList>
    </citation>
    <scope>NUCLEOTIDE SEQUENCE [LARGE SCALE GENOMIC DNA]</scope>
    <source>
        <strain evidence="3">ID-206-W2</strain>
    </source>
</reference>
<feature type="domain" description="Reverse transcriptase" evidence="1">
    <location>
        <begin position="353"/>
        <end position="609"/>
    </location>
</feature>
<evidence type="ECO:0000259" key="1">
    <source>
        <dbReference type="PROSITE" id="PS50878"/>
    </source>
</evidence>
<gene>
    <name evidence="2" type="ORF">AYI69_g11233</name>
</gene>
<dbReference type="InterPro" id="IPR036691">
    <property type="entry name" value="Endo/exonu/phosph_ase_sf"/>
</dbReference>
<comment type="caution">
    <text evidence="2">The sequence shown here is derived from an EMBL/GenBank/DDBJ whole genome shotgun (WGS) entry which is preliminary data.</text>
</comment>
<dbReference type="SUPFAM" id="SSF56672">
    <property type="entry name" value="DNA/RNA polymerases"/>
    <property type="match status" value="1"/>
</dbReference>
<dbReference type="InterPro" id="IPR000477">
    <property type="entry name" value="RT_dom"/>
</dbReference>
<keyword evidence="2" id="KW-0548">Nucleotidyltransferase</keyword>
<dbReference type="CDD" id="cd01650">
    <property type="entry name" value="RT_nLTR_like"/>
    <property type="match status" value="1"/>
</dbReference>
<dbReference type="InterPro" id="IPR043502">
    <property type="entry name" value="DNA/RNA_pol_sf"/>
</dbReference>
<dbReference type="AlphaFoldDB" id="A0A1R1X051"/>
<protein>
    <submittedName>
        <fullName evidence="2">LINE-1 reverse transcriptase-like protein</fullName>
    </submittedName>
</protein>
<dbReference type="PROSITE" id="PS50878">
    <property type="entry name" value="RT_POL"/>
    <property type="match status" value="1"/>
</dbReference>
<proteinExistence type="predicted"/>
<dbReference type="EMBL" id="LSSM01007510">
    <property type="protein sequence ID" value="OMJ08000.1"/>
    <property type="molecule type" value="Genomic_DNA"/>
</dbReference>
<feature type="non-terminal residue" evidence="2">
    <location>
        <position position="1"/>
    </location>
</feature>
<keyword evidence="2" id="KW-0695">RNA-directed DNA polymerase</keyword>
<sequence length="645" mass="72921">AVTIPGYEVFHDCAREGANHGVILGIFKGHIAQRIPGIEDLLQTWSFDNLEEPCIISGDFNMSNSALGLLLKRHNTGYSVVDFSGSSKSFFGNGDKTWSSIDHIIVNEAAKGLFSNARVNRGYNISDQRQILGSVFSSRKQAHKNMINLEDTSTMEAEEIAATFVEASKKIAEDLTLYKASNRRPKRFYLTPSILKEIRAKDLAAAEWHKATEIEAKFLDKGVKIVAIQNGREHWKWVRRLLSESLYTKHKLRAARDETGNLLTSPEKVMQRWSEFYTALSSDSSGNSRNPDRWIEVLDNKKDSPLDINHHISWAEVRMVLMRLALYKAPGGDVLEVGWYKVLFNDYDVYCPESHMAKALLNLLQTIWTIPITKKGDLQLLDNYRGIALIQVGMKILGRIIIGIITSQLEARKKFSFLQAGFRRIEEAMAQVVSLYDILSRRRVAKKENFVAFIDFRKAYDTGREYEFFAAYYKSPEAGVRIGTLMSPLFKVDKGVRQGCPMSPMLFNIFINDILDKVNENIALVPGNSIKIPGLLFADDLVLLADSEVGLRENLLVVEKWANDNEMSFGISKCGALAVGGSFEHTNILELQGQRVPIVKEYWYLGVLINDELDLLKFCRHKVEKAEACYTNIRRLLSSKSVPMA</sequence>
<dbReference type="Gene3D" id="3.60.10.10">
    <property type="entry name" value="Endonuclease/exonuclease/phosphatase"/>
    <property type="match status" value="1"/>
</dbReference>
<dbReference type="OrthoDB" id="407509at2759"/>
<evidence type="ECO:0000313" key="3">
    <source>
        <dbReference type="Proteomes" id="UP000187429"/>
    </source>
</evidence>
<evidence type="ECO:0000313" key="2">
    <source>
        <dbReference type="EMBL" id="OMJ08000.1"/>
    </source>
</evidence>
<organism evidence="2 3">
    <name type="scientific">Smittium culicis</name>
    <dbReference type="NCBI Taxonomy" id="133412"/>
    <lineage>
        <taxon>Eukaryota</taxon>
        <taxon>Fungi</taxon>
        <taxon>Fungi incertae sedis</taxon>
        <taxon>Zoopagomycota</taxon>
        <taxon>Kickxellomycotina</taxon>
        <taxon>Harpellomycetes</taxon>
        <taxon>Harpellales</taxon>
        <taxon>Legeriomycetaceae</taxon>
        <taxon>Smittium</taxon>
    </lineage>
</organism>
<dbReference type="Pfam" id="PF00078">
    <property type="entry name" value="RVT_1"/>
    <property type="match status" value="1"/>
</dbReference>
<dbReference type="GO" id="GO:0003964">
    <property type="term" value="F:RNA-directed DNA polymerase activity"/>
    <property type="evidence" value="ECO:0007669"/>
    <property type="project" value="UniProtKB-KW"/>
</dbReference>
<keyword evidence="3" id="KW-1185">Reference proteome</keyword>